<accession>A0A510JD70</accession>
<dbReference type="AlphaFoldDB" id="A0A510JD70"/>
<keyword evidence="1" id="KW-0472">Membrane</keyword>
<dbReference type="KEGG" id="lgo:JCM16774_2197"/>
<sequence>MKFLKILTIIILSMILSSCILTISSLLLISHIIEKKQEKREIQKEQEIEEYFDLVTEIFEKDYNLSMDKEKYEVEYVNLLRGGGIRSPNSYIMKKRDG</sequence>
<keyword evidence="1" id="KW-0812">Transmembrane</keyword>
<dbReference type="RefSeq" id="WP_026738305.1">
    <property type="nucleotide sequence ID" value="NZ_AP019822.1"/>
</dbReference>
<dbReference type="PROSITE" id="PS51257">
    <property type="entry name" value="PROKAR_LIPOPROTEIN"/>
    <property type="match status" value="1"/>
</dbReference>
<evidence type="ECO:0000256" key="1">
    <source>
        <dbReference type="SAM" id="Phobius"/>
    </source>
</evidence>
<feature type="transmembrane region" description="Helical" evidence="1">
    <location>
        <begin position="6"/>
        <end position="29"/>
    </location>
</feature>
<dbReference type="Proteomes" id="UP000321606">
    <property type="component" value="Chromosome"/>
</dbReference>
<name>A0A510JD70_9FUSO</name>
<proteinExistence type="predicted"/>
<dbReference type="STRING" id="714315.GCA_000516535_02192"/>
<evidence type="ECO:0000313" key="2">
    <source>
        <dbReference type="EMBL" id="BBM37238.1"/>
    </source>
</evidence>
<evidence type="ECO:0008006" key="4">
    <source>
        <dbReference type="Google" id="ProtNLM"/>
    </source>
</evidence>
<dbReference type="EMBL" id="AP019822">
    <property type="protein sequence ID" value="BBM37238.1"/>
    <property type="molecule type" value="Genomic_DNA"/>
</dbReference>
<protein>
    <recommendedName>
        <fullName evidence="4">Lipoprotein</fullName>
    </recommendedName>
</protein>
<keyword evidence="1" id="KW-1133">Transmembrane helix</keyword>
<evidence type="ECO:0000313" key="3">
    <source>
        <dbReference type="Proteomes" id="UP000321606"/>
    </source>
</evidence>
<reference evidence="2 3" key="1">
    <citation type="submission" date="2019-07" db="EMBL/GenBank/DDBJ databases">
        <title>Complete Genome Sequence of Leptotrichia goodfellowii Strain JCM 16774.</title>
        <authorList>
            <person name="Watanabe S."/>
            <person name="Cui L."/>
        </authorList>
    </citation>
    <scope>NUCLEOTIDE SEQUENCE [LARGE SCALE GENOMIC DNA]</scope>
    <source>
        <strain evidence="2 3">JCM16774</strain>
    </source>
</reference>
<gene>
    <name evidence="2" type="ORF">JCM16774_2197</name>
</gene>
<organism evidence="2 3">
    <name type="scientific">Pseudoleptotrichia goodfellowii</name>
    <dbReference type="NCBI Taxonomy" id="157692"/>
    <lineage>
        <taxon>Bacteria</taxon>
        <taxon>Fusobacteriati</taxon>
        <taxon>Fusobacteriota</taxon>
        <taxon>Fusobacteriia</taxon>
        <taxon>Fusobacteriales</taxon>
        <taxon>Leptotrichiaceae</taxon>
        <taxon>Pseudoleptotrichia</taxon>
    </lineage>
</organism>